<comment type="similarity">
    <text evidence="2 9">Belongs to the mitochondrial carrier (TC 2.A.29) family.</text>
</comment>
<evidence type="ECO:0000256" key="3">
    <source>
        <dbReference type="ARBA" id="ARBA00022448"/>
    </source>
</evidence>
<feature type="signal peptide" evidence="11">
    <location>
        <begin position="1"/>
        <end position="18"/>
    </location>
</feature>
<evidence type="ECO:0000256" key="2">
    <source>
        <dbReference type="ARBA" id="ARBA00006375"/>
    </source>
</evidence>
<feature type="chain" id="PRO_5004338048" evidence="11">
    <location>
        <begin position="19"/>
        <end position="218"/>
    </location>
</feature>
<protein>
    <submittedName>
        <fullName evidence="12">Solute carrier protein</fullName>
    </submittedName>
</protein>
<proteinExistence type="inferred from homology"/>
<evidence type="ECO:0000256" key="8">
    <source>
        <dbReference type="PROSITE-ProRule" id="PRU00282"/>
    </source>
</evidence>
<dbReference type="InterPro" id="IPR023395">
    <property type="entry name" value="MCP_dom_sf"/>
</dbReference>
<dbReference type="GO" id="GO:0055085">
    <property type="term" value="P:transmembrane transport"/>
    <property type="evidence" value="ECO:0007669"/>
    <property type="project" value="InterPro"/>
</dbReference>
<evidence type="ECO:0000256" key="1">
    <source>
        <dbReference type="ARBA" id="ARBA00004141"/>
    </source>
</evidence>
<feature type="non-terminal residue" evidence="12">
    <location>
        <position position="1"/>
    </location>
</feature>
<feature type="repeat" description="Solcar" evidence="8">
    <location>
        <begin position="95"/>
        <end position="178"/>
    </location>
</feature>
<dbReference type="SUPFAM" id="SSF103506">
    <property type="entry name" value="Mitochondrial carrier"/>
    <property type="match status" value="1"/>
</dbReference>
<feature type="transmembrane region" description="Helical" evidence="10">
    <location>
        <begin position="154"/>
        <end position="175"/>
    </location>
</feature>
<accession>Q9ZPI7</accession>
<dbReference type="InterPro" id="IPR002067">
    <property type="entry name" value="MCP"/>
</dbReference>
<feature type="transmembrane region" description="Helical" evidence="10">
    <location>
        <begin position="97"/>
        <end position="114"/>
    </location>
</feature>
<sequence>SQTRILLAGAVGALVAATCRIPQEVLKQPLQAEIYPNVFVALKETVGKNGIGALYKGSIATISRDIPWNALSFMFHGQGKKMFKSTKGRDPANDENLVIAGVAGALAAIIMTPIDVVKTRIMTQRVGSTVYSGVIGTFSKIVREEGAGTLMKGVIPRIVFLAPLAGITFSVYEAVAANIKKRKTVAEPVAYNSLQEAFMTHLQPGLKERTRTTTLALR</sequence>
<dbReference type="PANTHER" id="PTHR45667">
    <property type="entry name" value="S-ADENOSYLMETHIONINE MITOCHONDRIAL CARRIER PROTEIN"/>
    <property type="match status" value="1"/>
</dbReference>
<dbReference type="Gene3D" id="1.50.40.10">
    <property type="entry name" value="Mitochondrial carrier domain"/>
    <property type="match status" value="1"/>
</dbReference>
<keyword evidence="6 10" id="KW-1133">Transmembrane helix</keyword>
<dbReference type="GO" id="GO:0016020">
    <property type="term" value="C:membrane"/>
    <property type="evidence" value="ECO:0007669"/>
    <property type="project" value="UniProtKB-SubCell"/>
</dbReference>
<evidence type="ECO:0000256" key="10">
    <source>
        <dbReference type="SAM" id="Phobius"/>
    </source>
</evidence>
<dbReference type="EMBL" id="AF121142">
    <property type="protein sequence ID" value="AAD17310.1"/>
    <property type="molecule type" value="Genomic_DNA"/>
</dbReference>
<comment type="subcellular location">
    <subcellularLocation>
        <location evidence="1">Membrane</location>
        <topology evidence="1">Multi-pass membrane protein</topology>
    </subcellularLocation>
</comment>
<dbReference type="PROSITE" id="PS50920">
    <property type="entry name" value="SOLCAR"/>
    <property type="match status" value="2"/>
</dbReference>
<keyword evidence="11" id="KW-0732">Signal</keyword>
<keyword evidence="3 9" id="KW-0813">Transport</keyword>
<organism evidence="12">
    <name type="scientific">Gracilaria gracilis</name>
    <name type="common">Red alga</name>
    <dbReference type="NCBI Taxonomy" id="2777"/>
    <lineage>
        <taxon>Eukaryota</taxon>
        <taxon>Rhodophyta</taxon>
        <taxon>Florideophyceae</taxon>
        <taxon>Rhodymeniophycidae</taxon>
        <taxon>Gracilariales</taxon>
        <taxon>Gracilariaceae</taxon>
        <taxon>Gracilaria</taxon>
    </lineage>
</organism>
<keyword evidence="7 8" id="KW-0472">Membrane</keyword>
<name>Q9ZPI7_GRAGA</name>
<keyword evidence="4 8" id="KW-0812">Transmembrane</keyword>
<dbReference type="Pfam" id="PF00153">
    <property type="entry name" value="Mito_carr"/>
    <property type="match status" value="2"/>
</dbReference>
<evidence type="ECO:0000256" key="11">
    <source>
        <dbReference type="SAM" id="SignalP"/>
    </source>
</evidence>
<evidence type="ECO:0000256" key="4">
    <source>
        <dbReference type="ARBA" id="ARBA00022692"/>
    </source>
</evidence>
<dbReference type="InterPro" id="IPR018108">
    <property type="entry name" value="MCP_transmembrane"/>
</dbReference>
<evidence type="ECO:0000256" key="6">
    <source>
        <dbReference type="ARBA" id="ARBA00022989"/>
    </source>
</evidence>
<evidence type="ECO:0000256" key="9">
    <source>
        <dbReference type="RuleBase" id="RU000488"/>
    </source>
</evidence>
<evidence type="ECO:0000313" key="12">
    <source>
        <dbReference type="EMBL" id="AAD17310.1"/>
    </source>
</evidence>
<feature type="repeat" description="Solcar" evidence="8">
    <location>
        <begin position="3"/>
        <end position="82"/>
    </location>
</feature>
<evidence type="ECO:0000256" key="7">
    <source>
        <dbReference type="ARBA" id="ARBA00023136"/>
    </source>
</evidence>
<dbReference type="PRINTS" id="PR00926">
    <property type="entry name" value="MITOCARRIER"/>
</dbReference>
<reference evidence="12" key="1">
    <citation type="submission" date="1999-01" db="EMBL/GenBank/DDBJ databases">
        <title>Occurrence of closely spaced genes in the nuclear genome of the agarophyte Gracilaria gracilis.</title>
        <authorList>
            <person name="Lluisma A.O."/>
            <person name="Ragan M.A."/>
        </authorList>
    </citation>
    <scope>NUCLEOTIDE SEQUENCE</scope>
</reference>
<evidence type="ECO:0000256" key="5">
    <source>
        <dbReference type="ARBA" id="ARBA00022737"/>
    </source>
</evidence>
<feature type="non-terminal residue" evidence="12">
    <location>
        <position position="218"/>
    </location>
</feature>
<keyword evidence="5" id="KW-0677">Repeat</keyword>
<dbReference type="AlphaFoldDB" id="Q9ZPI7"/>